<feature type="compositionally biased region" description="Low complexity" evidence="1">
    <location>
        <begin position="329"/>
        <end position="340"/>
    </location>
</feature>
<accession>A0A1Z4JJY5</accession>
<feature type="chain" id="PRO_5011111327" description="FecR protein domain-containing protein" evidence="2">
    <location>
        <begin position="24"/>
        <end position="340"/>
    </location>
</feature>
<evidence type="ECO:0000313" key="4">
    <source>
        <dbReference type="Proteomes" id="UP000217895"/>
    </source>
</evidence>
<organism evidence="3 4">
    <name type="scientific">Leptolyngbya boryana NIES-2135</name>
    <dbReference type="NCBI Taxonomy" id="1973484"/>
    <lineage>
        <taxon>Bacteria</taxon>
        <taxon>Bacillati</taxon>
        <taxon>Cyanobacteriota</taxon>
        <taxon>Cyanophyceae</taxon>
        <taxon>Leptolyngbyales</taxon>
        <taxon>Leptolyngbyaceae</taxon>
        <taxon>Leptolyngbya group</taxon>
        <taxon>Leptolyngbya</taxon>
    </lineage>
</organism>
<feature type="region of interest" description="Disordered" evidence="1">
    <location>
        <begin position="274"/>
        <end position="340"/>
    </location>
</feature>
<keyword evidence="4" id="KW-1185">Reference proteome</keyword>
<evidence type="ECO:0000313" key="3">
    <source>
        <dbReference type="EMBL" id="BAY56968.1"/>
    </source>
</evidence>
<protein>
    <recommendedName>
        <fullName evidence="5">FecR protein domain-containing protein</fullName>
    </recommendedName>
</protein>
<proteinExistence type="predicted"/>
<keyword evidence="2" id="KW-0732">Signal</keyword>
<reference evidence="3 4" key="1">
    <citation type="submission" date="2017-06" db="EMBL/GenBank/DDBJ databases">
        <title>Genome sequencing of cyanobaciteial culture collection at National Institute for Environmental Studies (NIES).</title>
        <authorList>
            <person name="Hirose Y."/>
            <person name="Shimura Y."/>
            <person name="Fujisawa T."/>
            <person name="Nakamura Y."/>
            <person name="Kawachi M."/>
        </authorList>
    </citation>
    <scope>NUCLEOTIDE SEQUENCE [LARGE SCALE GENOMIC DNA]</scope>
    <source>
        <strain evidence="3 4">NIES-2135</strain>
    </source>
</reference>
<gene>
    <name evidence="3" type="ORF">NIES2135_38300</name>
</gene>
<sequence length="340" mass="36597">MTIQRGIVAASFLAFACVLPVQASSALLTRGEVYKLTNQAQLLQRNRPARPARLSDVLVPQDAIKTATRSRAELLFNEGSLARIGSNAIFRFIPGMRGFQLRNGTALIMSPPTTVATRIETLDGSAIAELPPSAIDAPPTSEQYQTRSLAMVVHVDGANNKTQFFNLTNNPIKILDNKGNFIVINGGETVTVQNGVIGKINTFDLRKFYQTSSLSTGLAPAQESLIAQEPAKVQATLNLVRVATIAALNLQARKLEGLCTLNARGGASTLSTNCITTDSDDPLRDFQDRRDVTTPRPERQPPVDVVVPTTPPITPDTNPNTNPNPNPNSPVGVPVFVRPN</sequence>
<name>A0A1Z4JJY5_LEPBY</name>
<evidence type="ECO:0008006" key="5">
    <source>
        <dbReference type="Google" id="ProtNLM"/>
    </source>
</evidence>
<feature type="compositionally biased region" description="Basic and acidic residues" evidence="1">
    <location>
        <begin position="281"/>
        <end position="301"/>
    </location>
</feature>
<dbReference type="PROSITE" id="PS51257">
    <property type="entry name" value="PROKAR_LIPOPROTEIN"/>
    <property type="match status" value="1"/>
</dbReference>
<evidence type="ECO:0000256" key="2">
    <source>
        <dbReference type="SAM" id="SignalP"/>
    </source>
</evidence>
<dbReference type="EMBL" id="AP018203">
    <property type="protein sequence ID" value="BAY56968.1"/>
    <property type="molecule type" value="Genomic_DNA"/>
</dbReference>
<dbReference type="Proteomes" id="UP000217895">
    <property type="component" value="Chromosome"/>
</dbReference>
<dbReference type="AlphaFoldDB" id="A0A1Z4JJY5"/>
<evidence type="ECO:0000256" key="1">
    <source>
        <dbReference type="SAM" id="MobiDB-lite"/>
    </source>
</evidence>
<feature type="signal peptide" evidence="2">
    <location>
        <begin position="1"/>
        <end position="23"/>
    </location>
</feature>